<dbReference type="InterPro" id="IPR003034">
    <property type="entry name" value="SAP_dom"/>
</dbReference>
<feature type="domain" description="J" evidence="4">
    <location>
        <begin position="138"/>
        <end position="216"/>
    </location>
</feature>
<dbReference type="CDD" id="cd06257">
    <property type="entry name" value="DnaJ"/>
    <property type="match status" value="1"/>
</dbReference>
<comment type="caution">
    <text evidence="6">The sequence shown here is derived from an EMBL/GenBank/DDBJ whole genome shotgun (WGS) entry which is preliminary data.</text>
</comment>
<dbReference type="Proteomes" id="UP000265427">
    <property type="component" value="Unassembled WGS sequence"/>
</dbReference>
<reference evidence="7 8" key="1">
    <citation type="submission" date="2018-08" db="EMBL/GenBank/DDBJ databases">
        <title>Aphanomyces genome sequencing and annotation.</title>
        <authorList>
            <person name="Minardi D."/>
            <person name="Oidtmann B."/>
            <person name="Van Der Giezen M."/>
            <person name="Studholme D.J."/>
        </authorList>
    </citation>
    <scope>NUCLEOTIDE SEQUENCE [LARGE SCALE GENOMIC DNA]</scope>
    <source>
        <strain evidence="5 7">Kv</strain>
        <strain evidence="6 8">SA</strain>
    </source>
</reference>
<proteinExistence type="inferred from homology"/>
<dbReference type="SUPFAM" id="SSF46565">
    <property type="entry name" value="Chaperone J-domain"/>
    <property type="match status" value="1"/>
</dbReference>
<dbReference type="SMART" id="SM00271">
    <property type="entry name" value="DnaJ"/>
    <property type="match status" value="1"/>
</dbReference>
<organism evidence="6 8">
    <name type="scientific">Aphanomyces astaci</name>
    <name type="common">Crayfish plague agent</name>
    <dbReference type="NCBI Taxonomy" id="112090"/>
    <lineage>
        <taxon>Eukaryota</taxon>
        <taxon>Sar</taxon>
        <taxon>Stramenopiles</taxon>
        <taxon>Oomycota</taxon>
        <taxon>Saprolegniomycetes</taxon>
        <taxon>Saprolegniales</taxon>
        <taxon>Verrucalvaceae</taxon>
        <taxon>Aphanomyces</taxon>
    </lineage>
</organism>
<evidence type="ECO:0000313" key="6">
    <source>
        <dbReference type="EMBL" id="RHY61617.1"/>
    </source>
</evidence>
<keyword evidence="2" id="KW-0378">Hydrolase</keyword>
<dbReference type="InterPro" id="IPR050410">
    <property type="entry name" value="CCR4/nocturin_mRNA_transcr"/>
</dbReference>
<dbReference type="SUPFAM" id="SSF56219">
    <property type="entry name" value="DNase I-like"/>
    <property type="match status" value="1"/>
</dbReference>
<evidence type="ECO:0000256" key="3">
    <source>
        <dbReference type="SAM" id="MobiDB-lite"/>
    </source>
</evidence>
<dbReference type="Gene3D" id="1.10.287.110">
    <property type="entry name" value="DnaJ domain"/>
    <property type="match status" value="1"/>
</dbReference>
<dbReference type="EMBL" id="QUSZ01009483">
    <property type="protein sequence ID" value="RHX99033.1"/>
    <property type="molecule type" value="Genomic_DNA"/>
</dbReference>
<evidence type="ECO:0000256" key="1">
    <source>
        <dbReference type="ARBA" id="ARBA00010774"/>
    </source>
</evidence>
<dbReference type="InterPro" id="IPR005135">
    <property type="entry name" value="Endo/exonuclease/phosphatase"/>
</dbReference>
<dbReference type="CDD" id="cd00065">
    <property type="entry name" value="FYVE_like_SF"/>
    <property type="match status" value="1"/>
</dbReference>
<evidence type="ECO:0000313" key="5">
    <source>
        <dbReference type="EMBL" id="RHX99033.1"/>
    </source>
</evidence>
<dbReference type="SMART" id="SM00513">
    <property type="entry name" value="SAP"/>
    <property type="match status" value="4"/>
</dbReference>
<comment type="similarity">
    <text evidence="1">Belongs to the CCR4/nocturin family.</text>
</comment>
<feature type="region of interest" description="Disordered" evidence="3">
    <location>
        <begin position="458"/>
        <end position="477"/>
    </location>
</feature>
<dbReference type="GO" id="GO:0000175">
    <property type="term" value="F:3'-5'-RNA exonuclease activity"/>
    <property type="evidence" value="ECO:0007669"/>
    <property type="project" value="TreeGrafter"/>
</dbReference>
<evidence type="ECO:0000256" key="2">
    <source>
        <dbReference type="ARBA" id="ARBA00022801"/>
    </source>
</evidence>
<feature type="region of interest" description="Disordered" evidence="3">
    <location>
        <begin position="329"/>
        <end position="357"/>
    </location>
</feature>
<dbReference type="InterPro" id="IPR036691">
    <property type="entry name" value="Endo/exonu/phosph_ase_sf"/>
</dbReference>
<gene>
    <name evidence="5" type="ORF">DYB36_006651</name>
    <name evidence="6" type="ORF">DYB38_002124</name>
</gene>
<dbReference type="AlphaFoldDB" id="A0A397DFQ8"/>
<dbReference type="EMBL" id="QUTC01004904">
    <property type="protein sequence ID" value="RHY61617.1"/>
    <property type="molecule type" value="Genomic_DNA"/>
</dbReference>
<name>A0A397DFQ8_APHAT</name>
<dbReference type="GO" id="GO:0006139">
    <property type="term" value="P:nucleobase-containing compound metabolic process"/>
    <property type="evidence" value="ECO:0007669"/>
    <property type="project" value="UniProtKB-ARBA"/>
</dbReference>
<dbReference type="Pfam" id="PF00226">
    <property type="entry name" value="DnaJ"/>
    <property type="match status" value="1"/>
</dbReference>
<dbReference type="InterPro" id="IPR036869">
    <property type="entry name" value="J_dom_sf"/>
</dbReference>
<dbReference type="PROSITE" id="PS50076">
    <property type="entry name" value="DNAJ_2"/>
    <property type="match status" value="1"/>
</dbReference>
<evidence type="ECO:0000313" key="8">
    <source>
        <dbReference type="Proteomes" id="UP000265716"/>
    </source>
</evidence>
<dbReference type="Gene3D" id="3.60.10.10">
    <property type="entry name" value="Endonuclease/exonuclease/phosphatase"/>
    <property type="match status" value="1"/>
</dbReference>
<dbReference type="VEuPathDB" id="FungiDB:H257_03886"/>
<sequence>MTRAPLPLHDLWTRNQLQRAKLADLKQYLKEVKLPMAGELRDVAHRVKLHMDVVHEQLTVHVDGTSVSPFDLKPAQLRKQVALLGKDPQGNKDELLTLLIEHLQSTSTSSMPSRSDDLKATPGVKQAKAILELAATDDYSAILSASGIDVQPSSSTAIMRKAYLKLSLLVHPDKLPKDFADATRAFQALVTAYEMMSQPPELITAVPAKAKHGTMEIMRSNEGCHRTPVHCPRCHEAWGLPSHGCEPFDFNFLMMGLKTFHCATCLFEFGCMSAEHHCPHCHRRVEYHPNDFHRHLTCASCSKTYGFYMYKISNRREQEYRAAIRATQESKLKDKARKDERTKRASGRQIKSDDMGSTQGKETLFAMNLLDACPRCGDDDVDPTEDSRMSHLRTENQDEVQNAASWEFLGGKSSDMWLLTATQLQHMAKGYELDATGTREELIGRLVRYRNTLDAKNMLGNGGSSNAATNKRKRGPVSLEDLPKNMESMSVAQLKGVCAAFGIACSKRTKQGIIDAIEQAVLGKEAPLRLAGVILAEIARYAPDIICLEELDHFDWMQDQLDRLGYSGHFAAKRESPCLECSDLPDGCAIFVNRLKHLHIKHMCAPRYEHDDGSGAVLPSNQLALVAHVLQNEQSLVVVACTHLKSTKSHEGEVIRLSQAKQLHAHVLRHGGADIPTIICGDFNATPDDNDKYAAQAIPAMLDLGWTSAYAQAGSTPNYTTWKTRPGVESKHVIDYIFHNDKVQLLRVVDAPEDVEPSGLPSLRYPSDHIALIATFQITLGTRKIVFTDGKY</sequence>
<feature type="compositionally biased region" description="Basic and acidic residues" evidence="3">
    <location>
        <begin position="329"/>
        <end position="343"/>
    </location>
</feature>
<dbReference type="PANTHER" id="PTHR12121">
    <property type="entry name" value="CARBON CATABOLITE REPRESSOR PROTEIN 4"/>
    <property type="match status" value="1"/>
</dbReference>
<dbReference type="InterPro" id="IPR001623">
    <property type="entry name" value="DnaJ_domain"/>
</dbReference>
<protein>
    <recommendedName>
        <fullName evidence="4">J domain-containing protein</fullName>
    </recommendedName>
</protein>
<accession>A0A397DFQ8</accession>
<dbReference type="PANTHER" id="PTHR12121:SF45">
    <property type="entry name" value="NOCTURNIN"/>
    <property type="match status" value="1"/>
</dbReference>
<dbReference type="Pfam" id="PF03372">
    <property type="entry name" value="Exo_endo_phos"/>
    <property type="match status" value="1"/>
</dbReference>
<dbReference type="Proteomes" id="UP000265716">
    <property type="component" value="Unassembled WGS sequence"/>
</dbReference>
<evidence type="ECO:0000259" key="4">
    <source>
        <dbReference type="PROSITE" id="PS50076"/>
    </source>
</evidence>
<evidence type="ECO:0000313" key="7">
    <source>
        <dbReference type="Proteomes" id="UP000265427"/>
    </source>
</evidence>